<dbReference type="PRINTS" id="PR00453">
    <property type="entry name" value="VWFADOMAIN"/>
</dbReference>
<comment type="subcellular location">
    <subcellularLocation>
        <location evidence="1">Secreted</location>
        <location evidence="1">Extracellular space</location>
        <location evidence="1">Extracellular matrix</location>
    </subcellularLocation>
</comment>
<dbReference type="EMBL" id="AKHW03001053">
    <property type="protein sequence ID" value="KYO43849.1"/>
    <property type="molecule type" value="Genomic_DNA"/>
</dbReference>
<evidence type="ECO:0000256" key="5">
    <source>
        <dbReference type="ARBA" id="ARBA00022737"/>
    </source>
</evidence>
<keyword evidence="4" id="KW-0732">Signal</keyword>
<evidence type="ECO:0000256" key="4">
    <source>
        <dbReference type="ARBA" id="ARBA00022729"/>
    </source>
</evidence>
<dbReference type="SMART" id="SM00327">
    <property type="entry name" value="VWA"/>
    <property type="match status" value="2"/>
</dbReference>
<accession>A0A151P4J4</accession>
<keyword evidence="6" id="KW-0130">Cell adhesion</keyword>
<evidence type="ECO:0000256" key="1">
    <source>
        <dbReference type="ARBA" id="ARBA00004498"/>
    </source>
</evidence>
<protein>
    <submittedName>
        <fullName evidence="9">Collagen alpha-6(VI) chain-like</fullName>
    </submittedName>
</protein>
<gene>
    <name evidence="9" type="ORF">Y1Q_0020531</name>
</gene>
<dbReference type="SUPFAM" id="SSF53300">
    <property type="entry name" value="vWA-like"/>
    <property type="match status" value="2"/>
</dbReference>
<keyword evidence="2" id="KW-0964">Secreted</keyword>
<dbReference type="GO" id="GO:0007155">
    <property type="term" value="P:cell adhesion"/>
    <property type="evidence" value="ECO:0007669"/>
    <property type="project" value="UniProtKB-KW"/>
</dbReference>
<name>A0A151P4J4_ALLMI</name>
<organism evidence="9 10">
    <name type="scientific">Alligator mississippiensis</name>
    <name type="common">American alligator</name>
    <dbReference type="NCBI Taxonomy" id="8496"/>
    <lineage>
        <taxon>Eukaryota</taxon>
        <taxon>Metazoa</taxon>
        <taxon>Chordata</taxon>
        <taxon>Craniata</taxon>
        <taxon>Vertebrata</taxon>
        <taxon>Euteleostomi</taxon>
        <taxon>Archelosauria</taxon>
        <taxon>Archosauria</taxon>
        <taxon>Crocodylia</taxon>
        <taxon>Alligatoridae</taxon>
        <taxon>Alligatorinae</taxon>
        <taxon>Alligator</taxon>
    </lineage>
</organism>
<evidence type="ECO:0000256" key="2">
    <source>
        <dbReference type="ARBA" id="ARBA00022525"/>
    </source>
</evidence>
<dbReference type="AlphaFoldDB" id="A0A151P4J4"/>
<dbReference type="InterPro" id="IPR050525">
    <property type="entry name" value="ECM_Assembly_Org"/>
</dbReference>
<dbReference type="Pfam" id="PF00092">
    <property type="entry name" value="VWA"/>
    <property type="match status" value="2"/>
</dbReference>
<dbReference type="PROSITE" id="PS50234">
    <property type="entry name" value="VWFA"/>
    <property type="match status" value="2"/>
</dbReference>
<sequence length="432" mass="48683">MQCVSLGNARCCNSPGTPESADIVFLVDSSDSLEDSSFGSLKDFIAETIDNLPVGPNQYRIALAQYSDDLHREFQLDTYNAKNLMLNHVKKNFVFRGGSVRTGNALRKVHEIYFKRPASATGRNQILVVVTSASSDDDVEESAKILQSSGVKIIAVGTKEAPYDELALMATPLFYYKIPKIEELPVFSQHMPQIIEGINLDVNSAMQTTMFEVTDRREEKQLEAPEPADIVLLIASSSELGNDSFPYIKDFISKMIYGLPVGPNQYRIALAQYSDDVHSEFQLDTYEAKILMLNHIKEKFAFRGGPLKTGSALRWVHETYFKEKTIDRDQILLVMSSTPSVNEIEEPAQILQHDGVKVIAVGIEKASIDELSLMATQPYSYYFSRAWKLPMFSQNVSKILDTIQTDITDADEKQLEGKKYNKVRSLYLWERL</sequence>
<evidence type="ECO:0000256" key="7">
    <source>
        <dbReference type="ARBA" id="ARBA00023119"/>
    </source>
</evidence>
<feature type="domain" description="VWFA" evidence="8">
    <location>
        <begin position="229"/>
        <end position="403"/>
    </location>
</feature>
<comment type="caution">
    <text evidence="9">The sequence shown here is derived from an EMBL/GenBank/DDBJ whole genome shotgun (WGS) entry which is preliminary data.</text>
</comment>
<dbReference type="PANTHER" id="PTHR24020">
    <property type="entry name" value="COLLAGEN ALPHA"/>
    <property type="match status" value="1"/>
</dbReference>
<reference evidence="9 10" key="1">
    <citation type="journal article" date="2012" name="Genome Biol.">
        <title>Sequencing three crocodilian genomes to illuminate the evolution of archosaurs and amniotes.</title>
        <authorList>
            <person name="St John J.A."/>
            <person name="Braun E.L."/>
            <person name="Isberg S.R."/>
            <person name="Miles L.G."/>
            <person name="Chong A.Y."/>
            <person name="Gongora J."/>
            <person name="Dalzell P."/>
            <person name="Moran C."/>
            <person name="Bed'hom B."/>
            <person name="Abzhanov A."/>
            <person name="Burgess S.C."/>
            <person name="Cooksey A.M."/>
            <person name="Castoe T.A."/>
            <person name="Crawford N.G."/>
            <person name="Densmore L.D."/>
            <person name="Drew J.C."/>
            <person name="Edwards S.V."/>
            <person name="Faircloth B.C."/>
            <person name="Fujita M.K."/>
            <person name="Greenwold M.J."/>
            <person name="Hoffmann F.G."/>
            <person name="Howard J.M."/>
            <person name="Iguchi T."/>
            <person name="Janes D.E."/>
            <person name="Khan S.Y."/>
            <person name="Kohno S."/>
            <person name="de Koning A.J."/>
            <person name="Lance S.L."/>
            <person name="McCarthy F.M."/>
            <person name="McCormack J.E."/>
            <person name="Merchant M.E."/>
            <person name="Peterson D.G."/>
            <person name="Pollock D.D."/>
            <person name="Pourmand N."/>
            <person name="Raney B.J."/>
            <person name="Roessler K.A."/>
            <person name="Sanford J.R."/>
            <person name="Sawyer R.H."/>
            <person name="Schmidt C.J."/>
            <person name="Triplett E.W."/>
            <person name="Tuberville T.D."/>
            <person name="Venegas-Anaya M."/>
            <person name="Howard J.T."/>
            <person name="Jarvis E.D."/>
            <person name="Guillette L.J.Jr."/>
            <person name="Glenn T.C."/>
            <person name="Green R.E."/>
            <person name="Ray D.A."/>
        </authorList>
    </citation>
    <scope>NUCLEOTIDE SEQUENCE [LARGE SCALE GENOMIC DNA]</scope>
    <source>
        <strain evidence="9">KSC_2009_1</strain>
    </source>
</reference>
<evidence type="ECO:0000256" key="3">
    <source>
        <dbReference type="ARBA" id="ARBA00022530"/>
    </source>
</evidence>
<keyword evidence="10" id="KW-1185">Reference proteome</keyword>
<keyword evidence="5" id="KW-0677">Repeat</keyword>
<proteinExistence type="predicted"/>
<dbReference type="Proteomes" id="UP000050525">
    <property type="component" value="Unassembled WGS sequence"/>
</dbReference>
<evidence type="ECO:0000259" key="8">
    <source>
        <dbReference type="PROSITE" id="PS50234"/>
    </source>
</evidence>
<evidence type="ECO:0000256" key="6">
    <source>
        <dbReference type="ARBA" id="ARBA00022889"/>
    </source>
</evidence>
<evidence type="ECO:0000313" key="10">
    <source>
        <dbReference type="Proteomes" id="UP000050525"/>
    </source>
</evidence>
<dbReference type="InterPro" id="IPR036465">
    <property type="entry name" value="vWFA_dom_sf"/>
</dbReference>
<evidence type="ECO:0000313" key="9">
    <source>
        <dbReference type="EMBL" id="KYO43849.1"/>
    </source>
</evidence>
<feature type="domain" description="VWFA" evidence="8">
    <location>
        <begin position="22"/>
        <end position="198"/>
    </location>
</feature>
<dbReference type="PANTHER" id="PTHR24020:SF84">
    <property type="entry name" value="VWFA DOMAIN-CONTAINING PROTEIN"/>
    <property type="match status" value="1"/>
</dbReference>
<dbReference type="FunFam" id="3.40.50.410:FF:000003">
    <property type="entry name" value="Collagen type VI alpha 3 chain"/>
    <property type="match status" value="2"/>
</dbReference>
<dbReference type="InterPro" id="IPR002035">
    <property type="entry name" value="VWF_A"/>
</dbReference>
<dbReference type="Gene3D" id="3.40.50.410">
    <property type="entry name" value="von Willebrand factor, type A domain"/>
    <property type="match status" value="2"/>
</dbReference>
<keyword evidence="7" id="KW-0176">Collagen</keyword>
<keyword evidence="3" id="KW-0272">Extracellular matrix</keyword>
<dbReference type="GO" id="GO:0005581">
    <property type="term" value="C:collagen trimer"/>
    <property type="evidence" value="ECO:0007669"/>
    <property type="project" value="UniProtKB-KW"/>
</dbReference>
<dbReference type="STRING" id="8496.A0A151P4J4"/>